<evidence type="ECO:0000256" key="2">
    <source>
        <dbReference type="SAM" id="MobiDB-lite"/>
    </source>
</evidence>
<protein>
    <recommendedName>
        <fullName evidence="3">HMG box domain-containing protein</fullName>
    </recommendedName>
</protein>
<keyword evidence="1" id="KW-0539">Nucleus</keyword>
<evidence type="ECO:0000256" key="1">
    <source>
        <dbReference type="PROSITE-ProRule" id="PRU00267"/>
    </source>
</evidence>
<dbReference type="SMART" id="SM00398">
    <property type="entry name" value="HMG"/>
    <property type="match status" value="2"/>
</dbReference>
<dbReference type="OrthoDB" id="10013825at2759"/>
<dbReference type="EMBL" id="CP055899">
    <property type="protein sequence ID" value="QKX56084.1"/>
    <property type="molecule type" value="Genomic_DNA"/>
</dbReference>
<feature type="domain" description="HMG box" evidence="3">
    <location>
        <begin position="404"/>
        <end position="470"/>
    </location>
</feature>
<evidence type="ECO:0000313" key="5">
    <source>
        <dbReference type="Proteomes" id="UP000509510"/>
    </source>
</evidence>
<dbReference type="RefSeq" id="XP_035342262.1">
    <property type="nucleotide sequence ID" value="XM_035486369.1"/>
</dbReference>
<sequence length="475" mass="53925">MPLVVPGIHTSLTGDEKTAWIDKLLGKTLTDNTNNEISFAKKDLPARHRVLKLDTAITEDYVENRMNIYVDDEGTVRDVRFGFQTQQQPMGGRRDPASWFRVEAAPVRIPTGQTHDLPCSFRPHFHHVFPLNHCSLDQPSVPAHTMQFVFARRGRRVFQRLNIRQAAALSTRASPAVEQPIRRVSRLSNARTATTVVKSAYSPVARLNNANQWARCYATAAAESKTGKTTAGRPKKTGTAAKKPAKPKAKKAKKPKKKVVKPKAKPTEEQLAKKKATREKQKLKDDFQKTKAESLVETEPKTTMSHPWPLFVKKRLQGSKGVITSQLSTISAEYKNLPSSEREELSRELEKYNQESIRAYDEWVNSHTPLQIKNANIARRRLAALTADKKTSIKLSQIKDERQVKRPRTTFILFFKDRINSGDFKHLTSTEMSSQATSEYNALSAPEKEKYTKLAEQDLERYRRESKEVYGEESS</sequence>
<feature type="region of interest" description="Disordered" evidence="2">
    <location>
        <begin position="221"/>
        <end position="301"/>
    </location>
</feature>
<organism evidence="4 5">
    <name type="scientific">Talaromyces rugulosus</name>
    <name type="common">Penicillium rugulosum</name>
    <dbReference type="NCBI Taxonomy" id="121627"/>
    <lineage>
        <taxon>Eukaryota</taxon>
        <taxon>Fungi</taxon>
        <taxon>Dikarya</taxon>
        <taxon>Ascomycota</taxon>
        <taxon>Pezizomycotina</taxon>
        <taxon>Eurotiomycetes</taxon>
        <taxon>Eurotiomycetidae</taxon>
        <taxon>Eurotiales</taxon>
        <taxon>Trichocomaceae</taxon>
        <taxon>Talaromyces</taxon>
        <taxon>Talaromyces sect. Islandici</taxon>
    </lineage>
</organism>
<dbReference type="AlphaFoldDB" id="A0A7H8QQ53"/>
<dbReference type="GeneID" id="55990689"/>
<dbReference type="Gene3D" id="3.30.10.10">
    <property type="entry name" value="Trypsin Inhibitor V, subunit A"/>
    <property type="match status" value="1"/>
</dbReference>
<keyword evidence="1" id="KW-0238">DNA-binding</keyword>
<dbReference type="InterPro" id="IPR036910">
    <property type="entry name" value="HMG_box_dom_sf"/>
</dbReference>
<dbReference type="KEGG" id="trg:TRUGW13939_03184"/>
<evidence type="ECO:0000259" key="3">
    <source>
        <dbReference type="PROSITE" id="PS50118"/>
    </source>
</evidence>
<dbReference type="PANTHER" id="PTHR39600:SF1">
    <property type="entry name" value="PEPTIDASE INHIBITOR I78 FAMILY PROTEIN"/>
    <property type="match status" value="1"/>
</dbReference>
<feature type="compositionally biased region" description="Basic residues" evidence="2">
    <location>
        <begin position="243"/>
        <end position="264"/>
    </location>
</feature>
<accession>A0A7H8QQ53</accession>
<dbReference type="Pfam" id="PF00505">
    <property type="entry name" value="HMG_box"/>
    <property type="match status" value="1"/>
</dbReference>
<reference evidence="5" key="1">
    <citation type="submission" date="2020-06" db="EMBL/GenBank/DDBJ databases">
        <title>A chromosome-scale genome assembly of Talaromyces rugulosus W13939.</title>
        <authorList>
            <person name="Wang B."/>
            <person name="Guo L."/>
            <person name="Ye K."/>
            <person name="Wang L."/>
        </authorList>
    </citation>
    <scope>NUCLEOTIDE SEQUENCE [LARGE SCALE GENOMIC DNA]</scope>
    <source>
        <strain evidence="5">W13939</strain>
    </source>
</reference>
<keyword evidence="5" id="KW-1185">Reference proteome</keyword>
<feature type="compositionally biased region" description="Low complexity" evidence="2">
    <location>
        <begin position="227"/>
        <end position="242"/>
    </location>
</feature>
<feature type="compositionally biased region" description="Basic and acidic residues" evidence="2">
    <location>
        <begin position="265"/>
        <end position="300"/>
    </location>
</feature>
<name>A0A7H8QQ53_TALRU</name>
<gene>
    <name evidence="4" type="ORF">TRUGW13939_03184</name>
</gene>
<dbReference type="PANTHER" id="PTHR39600">
    <property type="entry name" value="PEPTIDASE INHIBITOR I78 FAMILY PROTEIN"/>
    <property type="match status" value="1"/>
</dbReference>
<proteinExistence type="predicted"/>
<dbReference type="PROSITE" id="PS50118">
    <property type="entry name" value="HMG_BOX_2"/>
    <property type="match status" value="1"/>
</dbReference>
<dbReference type="CDD" id="cd00084">
    <property type="entry name" value="HMG-box_SF"/>
    <property type="match status" value="1"/>
</dbReference>
<dbReference type="GO" id="GO:0005634">
    <property type="term" value="C:nucleus"/>
    <property type="evidence" value="ECO:0007669"/>
    <property type="project" value="UniProtKB-UniRule"/>
</dbReference>
<dbReference type="Proteomes" id="UP000509510">
    <property type="component" value="Chromosome II"/>
</dbReference>
<dbReference type="Gene3D" id="1.10.30.10">
    <property type="entry name" value="High mobility group box domain"/>
    <property type="match status" value="2"/>
</dbReference>
<evidence type="ECO:0000313" key="4">
    <source>
        <dbReference type="EMBL" id="QKX56084.1"/>
    </source>
</evidence>
<dbReference type="InterPro" id="IPR009071">
    <property type="entry name" value="HMG_box_dom"/>
</dbReference>
<feature type="DNA-binding region" description="HMG box" evidence="1">
    <location>
        <begin position="404"/>
        <end position="470"/>
    </location>
</feature>
<dbReference type="SUPFAM" id="SSF47095">
    <property type="entry name" value="HMG-box"/>
    <property type="match status" value="2"/>
</dbReference>
<dbReference type="GO" id="GO:0003677">
    <property type="term" value="F:DNA binding"/>
    <property type="evidence" value="ECO:0007669"/>
    <property type="project" value="UniProtKB-UniRule"/>
</dbReference>